<dbReference type="InterPro" id="IPR035906">
    <property type="entry name" value="MetI-like_sf"/>
</dbReference>
<dbReference type="EMBL" id="LWMH01000002">
    <property type="protein sequence ID" value="KZS44269.1"/>
    <property type="molecule type" value="Genomic_DNA"/>
</dbReference>
<evidence type="ECO:0000256" key="5">
    <source>
        <dbReference type="ARBA" id="ARBA00022989"/>
    </source>
</evidence>
<keyword evidence="4 7" id="KW-0812">Transmembrane</keyword>
<keyword evidence="5 7" id="KW-1133">Transmembrane helix</keyword>
<sequence>MKDIMQPKAKRSRKHKSIGDRVFDWTNYTVLTALTLVCFYPILHILFASVSDPGALMAHKGVLLKPLGFTLDGYKLVFKDNSLLNGYKNTILYVGLGTLVNMVMTILGAYVLSRRDLYFKNFIMIVITITMFFGGGLIPWFLLMKDIGLYNNLWAMILPTALSTWNIIILRTGFQSIPKELEEAAVIDGASQFSILVTVILPLSKATLAVIFLYYLVGNWNSWFNAMVLLKDRELFPLQLLMKEILVANDATATTIGSAGGVVINSAQSSTAFRELVKYCAIVVSTVPILLVYPFLQKYFVKGVYVGSIKG</sequence>
<name>A0A163FBF7_9BACL</name>
<dbReference type="RefSeq" id="WP_063480341.1">
    <property type="nucleotide sequence ID" value="NZ_CP147845.1"/>
</dbReference>
<gene>
    <name evidence="9" type="ORF">AWU65_29855</name>
</gene>
<feature type="transmembrane region" description="Helical" evidence="7">
    <location>
        <begin position="195"/>
        <end position="217"/>
    </location>
</feature>
<comment type="similarity">
    <text evidence="7">Belongs to the binding-protein-dependent transport system permease family.</text>
</comment>
<organism evidence="9 10">
    <name type="scientific">Paenibacillus glucanolyticus</name>
    <dbReference type="NCBI Taxonomy" id="59843"/>
    <lineage>
        <taxon>Bacteria</taxon>
        <taxon>Bacillati</taxon>
        <taxon>Bacillota</taxon>
        <taxon>Bacilli</taxon>
        <taxon>Bacillales</taxon>
        <taxon>Paenibacillaceae</taxon>
        <taxon>Paenibacillus</taxon>
    </lineage>
</organism>
<feature type="transmembrane region" description="Helical" evidence="7">
    <location>
        <begin position="276"/>
        <end position="296"/>
    </location>
</feature>
<dbReference type="OrthoDB" id="9810086at2"/>
<dbReference type="PROSITE" id="PS50928">
    <property type="entry name" value="ABC_TM1"/>
    <property type="match status" value="1"/>
</dbReference>
<comment type="caution">
    <text evidence="9">The sequence shown here is derived from an EMBL/GenBank/DDBJ whole genome shotgun (WGS) entry which is preliminary data.</text>
</comment>
<protein>
    <submittedName>
        <fullName evidence="9">Sugar ABC transporter permease</fullName>
    </submittedName>
</protein>
<evidence type="ECO:0000313" key="9">
    <source>
        <dbReference type="EMBL" id="KZS44269.1"/>
    </source>
</evidence>
<keyword evidence="2 7" id="KW-0813">Transport</keyword>
<evidence type="ECO:0000259" key="8">
    <source>
        <dbReference type="PROSITE" id="PS50928"/>
    </source>
</evidence>
<dbReference type="InterPro" id="IPR000515">
    <property type="entry name" value="MetI-like"/>
</dbReference>
<evidence type="ECO:0000256" key="4">
    <source>
        <dbReference type="ARBA" id="ARBA00022692"/>
    </source>
</evidence>
<dbReference type="GeneID" id="97554140"/>
<comment type="subcellular location">
    <subcellularLocation>
        <location evidence="1 7">Cell membrane</location>
        <topology evidence="1 7">Multi-pass membrane protein</topology>
    </subcellularLocation>
</comment>
<dbReference type="Gene3D" id="1.10.3720.10">
    <property type="entry name" value="MetI-like"/>
    <property type="match status" value="1"/>
</dbReference>
<dbReference type="GO" id="GO:0055085">
    <property type="term" value="P:transmembrane transport"/>
    <property type="evidence" value="ECO:0007669"/>
    <property type="project" value="InterPro"/>
</dbReference>
<dbReference type="Proteomes" id="UP000076796">
    <property type="component" value="Unassembled WGS sequence"/>
</dbReference>
<evidence type="ECO:0000313" key="10">
    <source>
        <dbReference type="Proteomes" id="UP000076796"/>
    </source>
</evidence>
<evidence type="ECO:0000256" key="1">
    <source>
        <dbReference type="ARBA" id="ARBA00004651"/>
    </source>
</evidence>
<reference evidence="9" key="1">
    <citation type="journal article" date="2016" name="Genome Announc.">
        <title>Draft genomes of two strains of Paenibacillus glucanolyticus with capability to degrade lignocellulose.</title>
        <authorList>
            <person name="Mathews S.L."/>
            <person name="Pawlak J."/>
            <person name="Grunden A.M."/>
        </authorList>
    </citation>
    <scope>NUCLEOTIDE SEQUENCE [LARGE SCALE GENOMIC DNA]</scope>
    <source>
        <strain evidence="9">SLM1</strain>
    </source>
</reference>
<keyword evidence="6 7" id="KW-0472">Membrane</keyword>
<dbReference type="AlphaFoldDB" id="A0A163FBF7"/>
<keyword evidence="10" id="KW-1185">Reference proteome</keyword>
<feature type="domain" description="ABC transmembrane type-1" evidence="8">
    <location>
        <begin position="87"/>
        <end position="295"/>
    </location>
</feature>
<feature type="transmembrane region" description="Helical" evidence="7">
    <location>
        <begin position="245"/>
        <end position="264"/>
    </location>
</feature>
<feature type="transmembrane region" description="Helical" evidence="7">
    <location>
        <begin position="21"/>
        <end position="47"/>
    </location>
</feature>
<dbReference type="CDD" id="cd06261">
    <property type="entry name" value="TM_PBP2"/>
    <property type="match status" value="1"/>
</dbReference>
<feature type="transmembrane region" description="Helical" evidence="7">
    <location>
        <begin position="154"/>
        <end position="174"/>
    </location>
</feature>
<dbReference type="Pfam" id="PF00528">
    <property type="entry name" value="BPD_transp_1"/>
    <property type="match status" value="1"/>
</dbReference>
<evidence type="ECO:0000256" key="2">
    <source>
        <dbReference type="ARBA" id="ARBA00022448"/>
    </source>
</evidence>
<dbReference type="PANTHER" id="PTHR43744">
    <property type="entry name" value="ABC TRANSPORTER PERMEASE PROTEIN MG189-RELATED-RELATED"/>
    <property type="match status" value="1"/>
</dbReference>
<dbReference type="PANTHER" id="PTHR43744:SF9">
    <property type="entry name" value="POLYGALACTURONAN_RHAMNOGALACTURONAN TRANSPORT SYSTEM PERMEASE PROTEIN YTCP"/>
    <property type="match status" value="1"/>
</dbReference>
<dbReference type="SUPFAM" id="SSF161098">
    <property type="entry name" value="MetI-like"/>
    <property type="match status" value="1"/>
</dbReference>
<dbReference type="GO" id="GO:0005886">
    <property type="term" value="C:plasma membrane"/>
    <property type="evidence" value="ECO:0007669"/>
    <property type="project" value="UniProtKB-SubCell"/>
</dbReference>
<evidence type="ECO:0000256" key="7">
    <source>
        <dbReference type="RuleBase" id="RU363032"/>
    </source>
</evidence>
<evidence type="ECO:0000256" key="3">
    <source>
        <dbReference type="ARBA" id="ARBA00022475"/>
    </source>
</evidence>
<proteinExistence type="inferred from homology"/>
<feature type="transmembrane region" description="Helical" evidence="7">
    <location>
        <begin position="122"/>
        <end position="142"/>
    </location>
</feature>
<feature type="transmembrane region" description="Helical" evidence="7">
    <location>
        <begin position="91"/>
        <end position="110"/>
    </location>
</feature>
<evidence type="ECO:0000256" key="6">
    <source>
        <dbReference type="ARBA" id="ARBA00023136"/>
    </source>
</evidence>
<accession>A0A163FBF7</accession>
<keyword evidence="3" id="KW-1003">Cell membrane</keyword>
<dbReference type="STRING" id="59843.A3958_02110"/>